<dbReference type="GO" id="GO:0006629">
    <property type="term" value="P:lipid metabolic process"/>
    <property type="evidence" value="ECO:0007669"/>
    <property type="project" value="InterPro"/>
</dbReference>
<evidence type="ECO:0000313" key="2">
    <source>
        <dbReference type="EMBL" id="KAA5545631.1"/>
    </source>
</evidence>
<proteinExistence type="predicted"/>
<accession>A0A5M6DDI6</accession>
<dbReference type="EMBL" id="VWSF01000008">
    <property type="protein sequence ID" value="KAA5545631.1"/>
    <property type="molecule type" value="Genomic_DNA"/>
</dbReference>
<dbReference type="Pfam" id="PF01764">
    <property type="entry name" value="Lipase_3"/>
    <property type="match status" value="1"/>
</dbReference>
<dbReference type="InterPro" id="IPR002921">
    <property type="entry name" value="Fungal_lipase-type"/>
</dbReference>
<protein>
    <submittedName>
        <fullName evidence="2">Lipase family protein</fullName>
    </submittedName>
</protein>
<dbReference type="PANTHER" id="PTHR45856:SF11">
    <property type="entry name" value="FUNGAL LIPASE-LIKE DOMAIN-CONTAINING PROTEIN"/>
    <property type="match status" value="1"/>
</dbReference>
<comment type="caution">
    <text evidence="2">The sequence shown here is derived from an EMBL/GenBank/DDBJ whole genome shotgun (WGS) entry which is preliminary data.</text>
</comment>
<feature type="domain" description="Fungal lipase-type" evidence="1">
    <location>
        <begin position="85"/>
        <end position="239"/>
    </location>
</feature>
<dbReference type="AlphaFoldDB" id="A0A5M6DDI6"/>
<dbReference type="Gene3D" id="3.40.50.1820">
    <property type="entry name" value="alpha/beta hydrolase"/>
    <property type="match status" value="1"/>
</dbReference>
<dbReference type="Proteomes" id="UP000323426">
    <property type="component" value="Unassembled WGS sequence"/>
</dbReference>
<dbReference type="RefSeq" id="WP_150088635.1">
    <property type="nucleotide sequence ID" value="NZ_VWSF01000008.1"/>
</dbReference>
<name>A0A5M6DDI6_9BACT</name>
<sequence>MNRVFFLCLLFFFTSLTNLFGQKLKPGFNKQEFLEMIYLSARHADTVYYKNIPKPEKFKIVYRSPIMGLLNRWDLAISKDSVAAISVRGTTRSSESWLENFYSAMVPATGQLTLSKDFTFKYKLANNPQAAVHVGWLLGTAALSRDILAKLDSCSRTGIRNFIVVGHSQGGAIAYLLTAYLRQLQQEGRIAQHIQFKTYCIAAPKPGNLYFAYDYEAATANGWACNVINTADWVPETPVSIQTIHDFNPLNPFKNARGLIKKQKFPLNLAMGYAFNQLDKPTRKALRKNQKYLGTLAGKFVKKQLPEFVPPPYFPSANYMRAGNFIILPADEAYYQIYPNTSENAFTHHLLGAYLYLTRKLPAP</sequence>
<dbReference type="InterPro" id="IPR029058">
    <property type="entry name" value="AB_hydrolase_fold"/>
</dbReference>
<gene>
    <name evidence="2" type="ORF">F0145_11870</name>
</gene>
<dbReference type="SUPFAM" id="SSF53474">
    <property type="entry name" value="alpha/beta-Hydrolases"/>
    <property type="match status" value="1"/>
</dbReference>
<keyword evidence="3" id="KW-1185">Reference proteome</keyword>
<dbReference type="PANTHER" id="PTHR45856">
    <property type="entry name" value="ALPHA/BETA-HYDROLASES SUPERFAMILY PROTEIN"/>
    <property type="match status" value="1"/>
</dbReference>
<evidence type="ECO:0000313" key="3">
    <source>
        <dbReference type="Proteomes" id="UP000323426"/>
    </source>
</evidence>
<dbReference type="InterPro" id="IPR051218">
    <property type="entry name" value="Sec_MonoDiacylglyc_Lipase"/>
</dbReference>
<evidence type="ECO:0000259" key="1">
    <source>
        <dbReference type="Pfam" id="PF01764"/>
    </source>
</evidence>
<reference evidence="2 3" key="1">
    <citation type="submission" date="2019-09" db="EMBL/GenBank/DDBJ databases">
        <title>Genome sequence and assembly of Adhaeribacter sp.</title>
        <authorList>
            <person name="Chhetri G."/>
        </authorList>
    </citation>
    <scope>NUCLEOTIDE SEQUENCE [LARGE SCALE GENOMIC DNA]</scope>
    <source>
        <strain evidence="2 3">DK36</strain>
    </source>
</reference>
<organism evidence="2 3">
    <name type="scientific">Adhaeribacter rhizoryzae</name>
    <dbReference type="NCBI Taxonomy" id="2607907"/>
    <lineage>
        <taxon>Bacteria</taxon>
        <taxon>Pseudomonadati</taxon>
        <taxon>Bacteroidota</taxon>
        <taxon>Cytophagia</taxon>
        <taxon>Cytophagales</taxon>
        <taxon>Hymenobacteraceae</taxon>
        <taxon>Adhaeribacter</taxon>
    </lineage>
</organism>